<evidence type="ECO:0000313" key="1">
    <source>
        <dbReference type="EMBL" id="MBB6051119.1"/>
    </source>
</evidence>
<organism evidence="1 2">
    <name type="scientific">Armatimonas rosea</name>
    <dbReference type="NCBI Taxonomy" id="685828"/>
    <lineage>
        <taxon>Bacteria</taxon>
        <taxon>Bacillati</taxon>
        <taxon>Armatimonadota</taxon>
        <taxon>Armatimonadia</taxon>
        <taxon>Armatimonadales</taxon>
        <taxon>Armatimonadaceae</taxon>
        <taxon>Armatimonas</taxon>
    </lineage>
</organism>
<evidence type="ECO:0000313" key="2">
    <source>
        <dbReference type="Proteomes" id="UP000520814"/>
    </source>
</evidence>
<protein>
    <submittedName>
        <fullName evidence="1">Uncharacterized protein</fullName>
    </submittedName>
</protein>
<comment type="caution">
    <text evidence="1">The sequence shown here is derived from an EMBL/GenBank/DDBJ whole genome shotgun (WGS) entry which is preliminary data.</text>
</comment>
<sequence length="616" mass="68503">MLRRGLVPSQREGADKYLYSRLGLFGGRMVLYSALVNRHTHSVTYGDTTWVATRDGIKRVTKGQPVALYLPGREVLQVTASADGAAAVVRADDATVALYVYESAKDRWRLLAQLACPKPEELIGLARGGWTAVPPPFVLLLTAERLSLAPIQVNGGFRGSEKYTPPELFVVERTTGVVRRLPLDLPPLNLLPRSLLPLAMVKTPQGQVRFLSTTGELYTVAEKESKLALERVTPSSEREGDAYTYTHALGTETGEFWAIRLGQERQERELQRYELAFFDSRGTLASVVPIPAPVYQKANEGRASPPTVVAREPEGTVLVVRPRYQSNSRAQTRYSGEALRYSLKTQAWVPVADQDRYQPHHENAWNLPPVPLTGPPEPTPGSANFFEARPAWHVRGESQLFSNSGDKSIALPEPLRNATVLTTNDRAIWGIGERVSEPKKIVYFYVELPSKACTLFDPPVFFQNDLPKFCLSFGEVLGSGMRGVFRLDRATKSWSEIPIAGQTASARPRLDADPKLPIVLLWTQEWGRAKRLYYRKGGAFVPVGELGEVSAYLLTEKQLLVAAGTALVELRWRDGIFVETKRTTLPWPGTTQLFYVPTGALWGWVEDTRAFCLTVL</sequence>
<gene>
    <name evidence="1" type="ORF">HNQ39_002910</name>
</gene>
<dbReference type="Proteomes" id="UP000520814">
    <property type="component" value="Unassembled WGS sequence"/>
</dbReference>
<accession>A0A7W9SSD9</accession>
<reference evidence="1 2" key="1">
    <citation type="submission" date="2020-08" db="EMBL/GenBank/DDBJ databases">
        <title>Genomic Encyclopedia of Type Strains, Phase IV (KMG-IV): sequencing the most valuable type-strain genomes for metagenomic binning, comparative biology and taxonomic classification.</title>
        <authorList>
            <person name="Goeker M."/>
        </authorList>
    </citation>
    <scope>NUCLEOTIDE SEQUENCE [LARGE SCALE GENOMIC DNA]</scope>
    <source>
        <strain evidence="1 2">DSM 23562</strain>
    </source>
</reference>
<name>A0A7W9SSD9_ARMRO</name>
<dbReference type="AlphaFoldDB" id="A0A7W9SSD9"/>
<dbReference type="RefSeq" id="WP_184197337.1">
    <property type="nucleotide sequence ID" value="NZ_JACHGW010000002.1"/>
</dbReference>
<dbReference type="EMBL" id="JACHGW010000002">
    <property type="protein sequence ID" value="MBB6051119.1"/>
    <property type="molecule type" value="Genomic_DNA"/>
</dbReference>
<keyword evidence="2" id="KW-1185">Reference proteome</keyword>
<proteinExistence type="predicted"/>